<evidence type="ECO:0000256" key="2">
    <source>
        <dbReference type="SAM" id="SignalP"/>
    </source>
</evidence>
<feature type="chain" id="PRO_5047463939" evidence="2">
    <location>
        <begin position="21"/>
        <end position="1004"/>
    </location>
</feature>
<dbReference type="EMBL" id="JBIPKE010000015">
    <property type="protein sequence ID" value="MFH6983423.1"/>
    <property type="molecule type" value="Genomic_DNA"/>
</dbReference>
<dbReference type="Pfam" id="PF12895">
    <property type="entry name" value="ANAPC3"/>
    <property type="match status" value="1"/>
</dbReference>
<dbReference type="InterPro" id="IPR011990">
    <property type="entry name" value="TPR-like_helical_dom_sf"/>
</dbReference>
<accession>A0ABW7N797</accession>
<evidence type="ECO:0000313" key="3">
    <source>
        <dbReference type="EMBL" id="MFH6983423.1"/>
    </source>
</evidence>
<dbReference type="Pfam" id="PF13174">
    <property type="entry name" value="TPR_6"/>
    <property type="match status" value="3"/>
</dbReference>
<feature type="signal peptide" evidence="2">
    <location>
        <begin position="1"/>
        <end position="20"/>
    </location>
</feature>
<keyword evidence="2" id="KW-0732">Signal</keyword>
<proteinExistence type="predicted"/>
<evidence type="ECO:0000313" key="4">
    <source>
        <dbReference type="Proteomes" id="UP001610063"/>
    </source>
</evidence>
<sequence>MRTGIFTLLLVVALSWRVQAQETLSNTPPDKFYDQGLDAFHREAYGAARNLFAQYLALSSNPVKEADYYLAISALRSGDSEGVSKLLTFIYQEPLHPLAGSGYYVLGSHFFAQNEFEEALKYFIQVSGSQLNAKDEEAWRFKQGYSYLETGNVTEAESNLEAVQNYRGSYFNESSYYLGGIYFDRGDYNQALTVLEALDGLSTPYADEVTMMIAGIYFHTNRYAQLYKYAGAQVSNKVSMKNKQLNKLLGEAYFGDQKYTSAASHLQKYLDMSGNRADAETFYKLGFAYFQTNENQKAIENFKKVGLEKGAMGHISSFYLGQLYLKERNLNYAYSAFKTVANSAENGEMREESSFTIGKINFQRAQYAEAIVDFAAFIDQFPNSRWKVEANELLAQSYLKTSNYDQAIAHLESIKNKSLPLKKAYQKVTFQKGQLLFNDSRFQQALLYFDKSTDFPIDTRIAAQAYYLKGECHTILNQSAQAGTAYRKSIETRDPQWSVYANYGLGYVYYNDKAFDQAEGYFLNYIRKANPTDDFYQDALVRVADCYYVQKKYEQAIRAYTEITDPQYVPYVTYQMGLVYRLKGEEAKAQSEFGKVLRNPLSGYGDKALFQMADMKSESGDFQGSITTVNRLLNDYPESNLIPYAKSQQALSHFNLGQYQESRKAYEFVLENYMGHQVANSALLGLQELVKKGVDIPNFDGYMEAYQKAHPDDNSLEVVAFEAAKGAYYNQKYRESIEKLKAFMSKYPNSPFEEDALYFLADSYYRNENWQQAADGFGEIIKIPGSAYVSRSLDKRGKALVNLGQFAQAIQNYHMLSKRAVNQKETFQAHEGLMNTYVKLNKSDSALFFADKILESDYKPANAEASAWLVKGKIYLQKKNYNLAVDELLKVMNDSKNESGVEATYLLGRVYFEQGKSKRSLEVLFDLNRNFGSYPYWIGKSFLLIADNYLAMGEILQARATVESIIANATIPEIKKEASQKLIKIKNEESKLLVSDTLKTDSIK</sequence>
<keyword evidence="4" id="KW-1185">Reference proteome</keyword>
<comment type="caution">
    <text evidence="3">The sequence shown here is derived from an EMBL/GenBank/DDBJ whole genome shotgun (WGS) entry which is preliminary data.</text>
</comment>
<organism evidence="3 4">
    <name type="scientific">Marinoscillum luteum</name>
    <dbReference type="NCBI Taxonomy" id="861051"/>
    <lineage>
        <taxon>Bacteria</taxon>
        <taxon>Pseudomonadati</taxon>
        <taxon>Bacteroidota</taxon>
        <taxon>Cytophagia</taxon>
        <taxon>Cytophagales</taxon>
        <taxon>Reichenbachiellaceae</taxon>
        <taxon>Marinoscillum</taxon>
    </lineage>
</organism>
<dbReference type="PANTHER" id="PTHR12558:SF13">
    <property type="entry name" value="CELL DIVISION CYCLE PROTEIN 27 HOMOLOG"/>
    <property type="match status" value="1"/>
</dbReference>
<protein>
    <submittedName>
        <fullName evidence="3">Tetratricopeptide repeat protein</fullName>
    </submittedName>
</protein>
<gene>
    <name evidence="3" type="ORF">ACHKAR_08245</name>
</gene>
<feature type="repeat" description="TPR" evidence="1">
    <location>
        <begin position="865"/>
        <end position="898"/>
    </location>
</feature>
<dbReference type="InterPro" id="IPR019734">
    <property type="entry name" value="TPR_rpt"/>
</dbReference>
<dbReference type="Gene3D" id="1.25.40.10">
    <property type="entry name" value="Tetratricopeptide repeat domain"/>
    <property type="match status" value="9"/>
</dbReference>
<dbReference type="Pfam" id="PF13432">
    <property type="entry name" value="TPR_16"/>
    <property type="match status" value="2"/>
</dbReference>
<dbReference type="Pfam" id="PF13181">
    <property type="entry name" value="TPR_8"/>
    <property type="match status" value="2"/>
</dbReference>
<name>A0ABW7N797_9BACT</name>
<dbReference type="SMART" id="SM00028">
    <property type="entry name" value="TPR"/>
    <property type="match status" value="14"/>
</dbReference>
<dbReference type="RefSeq" id="WP_395416989.1">
    <property type="nucleotide sequence ID" value="NZ_JBIPKE010000015.1"/>
</dbReference>
<keyword evidence="1" id="KW-0802">TPR repeat</keyword>
<dbReference type="PANTHER" id="PTHR12558">
    <property type="entry name" value="CELL DIVISION CYCLE 16,23,27"/>
    <property type="match status" value="1"/>
</dbReference>
<dbReference type="Proteomes" id="UP001610063">
    <property type="component" value="Unassembled WGS sequence"/>
</dbReference>
<reference evidence="3 4" key="1">
    <citation type="journal article" date="2013" name="Int. J. Syst. Evol. Microbiol.">
        <title>Marinoscillum luteum sp. nov., isolated from marine sediment.</title>
        <authorList>
            <person name="Cha I.T."/>
            <person name="Park S.J."/>
            <person name="Kim S.J."/>
            <person name="Kim J.G."/>
            <person name="Jung M.Y."/>
            <person name="Shin K.S."/>
            <person name="Kwon K.K."/>
            <person name="Yang S.H."/>
            <person name="Seo Y.S."/>
            <person name="Rhee S.K."/>
        </authorList>
    </citation>
    <scope>NUCLEOTIDE SEQUENCE [LARGE SCALE GENOMIC DNA]</scope>
    <source>
        <strain evidence="3 4">KCTC 23939</strain>
    </source>
</reference>
<dbReference type="SUPFAM" id="SSF48452">
    <property type="entry name" value="TPR-like"/>
    <property type="match status" value="5"/>
</dbReference>
<evidence type="ECO:0000256" key="1">
    <source>
        <dbReference type="PROSITE-ProRule" id="PRU00339"/>
    </source>
</evidence>
<dbReference type="PROSITE" id="PS50005">
    <property type="entry name" value="TPR"/>
    <property type="match status" value="1"/>
</dbReference>